<accession>F7PUG4</accession>
<feature type="transmembrane region" description="Helical" evidence="1">
    <location>
        <begin position="6"/>
        <end position="24"/>
    </location>
</feature>
<dbReference type="AlphaFoldDB" id="F7PUG4"/>
<organism evidence="2 3">
    <name type="scientific">Haloplasma contractile SSD-17B</name>
    <dbReference type="NCBI Taxonomy" id="1033810"/>
    <lineage>
        <taxon>Bacteria</taxon>
        <taxon>Bacillati</taxon>
        <taxon>Mycoplasmatota</taxon>
        <taxon>Mollicutes</taxon>
        <taxon>Haloplasmatales</taxon>
        <taxon>Haloplasmataceae</taxon>
        <taxon>Haloplasma</taxon>
    </lineage>
</organism>
<dbReference type="InParanoid" id="F7PUG4"/>
<keyword evidence="1" id="KW-1133">Transmembrane helix</keyword>
<dbReference type="Proteomes" id="UP000005707">
    <property type="component" value="Unassembled WGS sequence"/>
</dbReference>
<proteinExistence type="predicted"/>
<dbReference type="RefSeq" id="WP_008825368.1">
    <property type="nucleotide sequence ID" value="NZ_AFNU02000008.1"/>
</dbReference>
<gene>
    <name evidence="2" type="ORF">HLPCO_002246</name>
</gene>
<evidence type="ECO:0000313" key="3">
    <source>
        <dbReference type="Proteomes" id="UP000005707"/>
    </source>
</evidence>
<keyword evidence="3" id="KW-1185">Reference proteome</keyword>
<dbReference type="EMBL" id="AFNU02000008">
    <property type="protein sequence ID" value="ERJ11763.1"/>
    <property type="molecule type" value="Genomic_DNA"/>
</dbReference>
<sequence>MRKYVYLFLFVCLIVFMLFLYNDFHRYNAKADLVPVINESVCYYSTESEQDACNERTLRFVTLFSSKKSLAHVKDYYENKGQQNLYGKLNTAPKRDYVELKNNTLSFLYTKNNDGPIRFVDLIYSYRKTEINNNLNYYFFESRIKTNPDWNIGDTLKYNKIVIDEKTYNVGSHIYKLVNNDQPLSLDDHIERAQDSFVFQNTSSSQIEINLSESSYKSDLFKVFDFFTVYVNDNEISKSSTITLNPNDLLNFEPKEMNHSLFEDGYYLNALNFELSYEFDSEAYRTYVTWPNTTMNVHHYKSSY</sequence>
<protein>
    <submittedName>
        <fullName evidence="2">Uncharacterized protein</fullName>
    </submittedName>
</protein>
<reference evidence="2 3" key="2">
    <citation type="journal article" date="2013" name="PLoS ONE">
        <title>INDIGO - INtegrated Data Warehouse of MIcrobial GenOmes with Examples from the Red Sea Extremophiles.</title>
        <authorList>
            <person name="Alam I."/>
            <person name="Antunes A."/>
            <person name="Kamau A.A."/>
            <person name="Ba Alawi W."/>
            <person name="Kalkatawi M."/>
            <person name="Stingl U."/>
            <person name="Bajic V.B."/>
        </authorList>
    </citation>
    <scope>NUCLEOTIDE SEQUENCE [LARGE SCALE GENOMIC DNA]</scope>
    <source>
        <strain evidence="2 3">SSD-17B</strain>
    </source>
</reference>
<keyword evidence="1" id="KW-0812">Transmembrane</keyword>
<keyword evidence="1" id="KW-0472">Membrane</keyword>
<evidence type="ECO:0000313" key="2">
    <source>
        <dbReference type="EMBL" id="ERJ11763.1"/>
    </source>
</evidence>
<evidence type="ECO:0000256" key="1">
    <source>
        <dbReference type="SAM" id="Phobius"/>
    </source>
</evidence>
<comment type="caution">
    <text evidence="2">The sequence shown here is derived from an EMBL/GenBank/DDBJ whole genome shotgun (WGS) entry which is preliminary data.</text>
</comment>
<reference evidence="2 3" key="1">
    <citation type="journal article" date="2011" name="J. Bacteriol.">
        <title>Genome sequence of Haloplasma contractile, an unusual contractile bacterium from a deep-sea anoxic brine lake.</title>
        <authorList>
            <person name="Antunes A."/>
            <person name="Alam I."/>
            <person name="El Dorry H."/>
            <person name="Siam R."/>
            <person name="Robertson A."/>
            <person name="Bajic V.B."/>
            <person name="Stingl U."/>
        </authorList>
    </citation>
    <scope>NUCLEOTIDE SEQUENCE [LARGE SCALE GENOMIC DNA]</scope>
    <source>
        <strain evidence="2 3">SSD-17B</strain>
    </source>
</reference>
<name>F7PUG4_9MOLU</name>